<proteinExistence type="predicted"/>
<protein>
    <recommendedName>
        <fullName evidence="4">PPPDE domain-containing protein</fullName>
    </recommendedName>
</protein>
<evidence type="ECO:0008006" key="4">
    <source>
        <dbReference type="Google" id="ProtNLM"/>
    </source>
</evidence>
<dbReference type="Proteomes" id="UP000663853">
    <property type="component" value="Unassembled WGS sequence"/>
</dbReference>
<name>A0A8H3GM96_9AGAM</name>
<evidence type="ECO:0000256" key="1">
    <source>
        <dbReference type="SAM" id="MobiDB-lite"/>
    </source>
</evidence>
<feature type="region of interest" description="Disordered" evidence="1">
    <location>
        <begin position="249"/>
        <end position="277"/>
    </location>
</feature>
<evidence type="ECO:0000313" key="3">
    <source>
        <dbReference type="Proteomes" id="UP000663853"/>
    </source>
</evidence>
<gene>
    <name evidence="2" type="ORF">RDB_LOCUS57252</name>
</gene>
<organism evidence="2 3">
    <name type="scientific">Rhizoctonia solani</name>
    <dbReference type="NCBI Taxonomy" id="456999"/>
    <lineage>
        <taxon>Eukaryota</taxon>
        <taxon>Fungi</taxon>
        <taxon>Dikarya</taxon>
        <taxon>Basidiomycota</taxon>
        <taxon>Agaricomycotina</taxon>
        <taxon>Agaricomycetes</taxon>
        <taxon>Cantharellales</taxon>
        <taxon>Ceratobasidiaceae</taxon>
        <taxon>Rhizoctonia</taxon>
    </lineage>
</organism>
<accession>A0A8H3GM96</accession>
<sequence length="525" mass="60018">MQRASTSHPQIFPLGVPNPNGGRYVSFSPHSLLRILTGKYDPNNHVEFIIVKSAHYGRQEEIPQREFLLLEVADTESAEFHNYIALFGFSARGENEFKISYDGDKATFLAQCDIMEFTVLEEISFTSGTPFLLYQLAALVSAAAERNRLLPTEPRINWFTVLIYGMLRIAPGATRNVLFWSWSQGVSPNEGLQLVWNNIESYIVEAERRFKKKKRAWIKEAGKQKERRRAELLAKLRRGLGLEEADSPIDSGSKYMDSDDRIPGSESEPQVIVPGEQSSQEHFSTIKRGMYNLQLNGSHVTTSSCYHFSLGELVEEIIREHNMAQPCDSVVVTSGFYGKKRQPPHHEFVLFMLENTQAPGIRNYTVLDRNIFRMGVDVMSGTQPFISNAAKDEFRFSCDGNKEKLLQRCNLSPYNIIETIKFQTNEPLPFSQLAIIALATSLQRSHYHLFNANCYWFAGLIWEYIVQVHPRAAHKILRDGVRGRFGNLYSHITDVDERDEIGQKIRLLISRMESDFTSHRLVILL</sequence>
<dbReference type="EMBL" id="CAJMXA010001283">
    <property type="protein sequence ID" value="CAE6457180.1"/>
    <property type="molecule type" value="Genomic_DNA"/>
</dbReference>
<dbReference type="AlphaFoldDB" id="A0A8H3GM96"/>
<evidence type="ECO:0000313" key="2">
    <source>
        <dbReference type="EMBL" id="CAE6457180.1"/>
    </source>
</evidence>
<comment type="caution">
    <text evidence="2">The sequence shown here is derived from an EMBL/GenBank/DDBJ whole genome shotgun (WGS) entry which is preliminary data.</text>
</comment>
<reference evidence="2" key="1">
    <citation type="submission" date="2021-01" db="EMBL/GenBank/DDBJ databases">
        <authorList>
            <person name="Kaushik A."/>
        </authorList>
    </citation>
    <scope>NUCLEOTIDE SEQUENCE</scope>
    <source>
        <strain evidence="2">AG6-10EEA</strain>
    </source>
</reference>